<keyword evidence="1" id="KW-0812">Transmembrane</keyword>
<evidence type="ECO:0000313" key="2">
    <source>
        <dbReference type="EMBL" id="SER79985.1"/>
    </source>
</evidence>
<dbReference type="PIRSF" id="PIRSF003203">
    <property type="entry name" value="AzlD"/>
    <property type="match status" value="1"/>
</dbReference>
<keyword evidence="3" id="KW-1185">Reference proteome</keyword>
<keyword evidence="1" id="KW-1133">Transmembrane helix</keyword>
<dbReference type="RefSeq" id="WP_074730554.1">
    <property type="nucleotide sequence ID" value="NZ_FOGW01000010.1"/>
</dbReference>
<feature type="transmembrane region" description="Helical" evidence="1">
    <location>
        <begin position="90"/>
        <end position="107"/>
    </location>
</feature>
<reference evidence="3" key="1">
    <citation type="submission" date="2016-10" db="EMBL/GenBank/DDBJ databases">
        <authorList>
            <person name="Varghese N."/>
            <person name="Submissions S."/>
        </authorList>
    </citation>
    <scope>NUCLEOTIDE SEQUENCE [LARGE SCALE GENOMIC DNA]</scope>
    <source>
        <strain evidence="3">S1b</strain>
    </source>
</reference>
<organism evidence="2 3">
    <name type="scientific">Lachnobacterium bovis</name>
    <dbReference type="NCBI Taxonomy" id="140626"/>
    <lineage>
        <taxon>Bacteria</taxon>
        <taxon>Bacillati</taxon>
        <taxon>Bacillota</taxon>
        <taxon>Clostridia</taxon>
        <taxon>Lachnospirales</taxon>
        <taxon>Lachnospiraceae</taxon>
        <taxon>Lachnobacterium</taxon>
    </lineage>
</organism>
<sequence>MTLFQKLIIISVVSVGTMITRFTPFILFPAGKETPKYVKYLGSVLPAAVFGLLVVYSLKDVHVLTGTHGIPEMLASLVVIGLYYWRKDMLLPIAGGTIFYMFLVQCVL</sequence>
<gene>
    <name evidence="2" type="ORF">SAMN02910429_01137</name>
</gene>
<proteinExistence type="predicted"/>
<dbReference type="AlphaFoldDB" id="A0A1H9S5T9"/>
<dbReference type="Pfam" id="PF05437">
    <property type="entry name" value="AzlD"/>
    <property type="match status" value="1"/>
</dbReference>
<dbReference type="InterPro" id="IPR008407">
    <property type="entry name" value="Brnchd-chn_aa_trnsp_AzlD"/>
</dbReference>
<feature type="transmembrane region" description="Helical" evidence="1">
    <location>
        <begin position="63"/>
        <end position="84"/>
    </location>
</feature>
<dbReference type="EMBL" id="FOGW01000010">
    <property type="protein sequence ID" value="SER79985.1"/>
    <property type="molecule type" value="Genomic_DNA"/>
</dbReference>
<evidence type="ECO:0000313" key="3">
    <source>
        <dbReference type="Proteomes" id="UP000182471"/>
    </source>
</evidence>
<evidence type="ECO:0000256" key="1">
    <source>
        <dbReference type="SAM" id="Phobius"/>
    </source>
</evidence>
<keyword evidence="1" id="KW-0472">Membrane</keyword>
<feature type="transmembrane region" description="Helical" evidence="1">
    <location>
        <begin position="7"/>
        <end position="31"/>
    </location>
</feature>
<dbReference type="Proteomes" id="UP000182471">
    <property type="component" value="Unassembled WGS sequence"/>
</dbReference>
<accession>A0A1H9S5T9</accession>
<protein>
    <submittedName>
        <fullName evidence="2">Branched-chain amino acid transport protein AzlD</fullName>
    </submittedName>
</protein>
<feature type="transmembrane region" description="Helical" evidence="1">
    <location>
        <begin position="37"/>
        <end position="56"/>
    </location>
</feature>
<name>A0A1H9S5T9_9FIRM</name>